<proteinExistence type="predicted"/>
<evidence type="ECO:0000313" key="2">
    <source>
        <dbReference type="Proteomes" id="UP001144280"/>
    </source>
</evidence>
<protein>
    <submittedName>
        <fullName evidence="1">Uncharacterized protein</fullName>
    </submittedName>
</protein>
<evidence type="ECO:0000313" key="1">
    <source>
        <dbReference type="EMBL" id="GLH99808.1"/>
    </source>
</evidence>
<accession>A0ABQ5QZ30</accession>
<sequence>MKVGNGSAVDDPVGVISVVVADEANPGMVLLGVRRPSALSPRHPGVLSTPTLRLPADVFGLLTADMPEPVACIGIYPVNGPEFVVGRGGYLGSAHPFAVESLFGRKLGLADSLVDGRFEAVAVPRFLALDAVEDPLGTGEIEWTAILTYGVHIRRAADAIPTSTASYSRLLWASSAKLPRAVAHRDALLLDETLDAIEVCVQGLCLRAAVHMLTAATGEAAL</sequence>
<reference evidence="1" key="1">
    <citation type="submission" date="2022-12" db="EMBL/GenBank/DDBJ databases">
        <title>New Phytohabitans aurantiacus sp. RD004123 nov., an actinomycete isolated from soil.</title>
        <authorList>
            <person name="Triningsih D.W."/>
            <person name="Harunari E."/>
            <person name="Igarashi Y."/>
        </authorList>
    </citation>
    <scope>NUCLEOTIDE SEQUENCE</scope>
    <source>
        <strain evidence="1">RD004123</strain>
    </source>
</reference>
<organism evidence="1 2">
    <name type="scientific">Phytohabitans aurantiacus</name>
    <dbReference type="NCBI Taxonomy" id="3016789"/>
    <lineage>
        <taxon>Bacteria</taxon>
        <taxon>Bacillati</taxon>
        <taxon>Actinomycetota</taxon>
        <taxon>Actinomycetes</taxon>
        <taxon>Micromonosporales</taxon>
        <taxon>Micromonosporaceae</taxon>
    </lineage>
</organism>
<comment type="caution">
    <text evidence="1">The sequence shown here is derived from an EMBL/GenBank/DDBJ whole genome shotgun (WGS) entry which is preliminary data.</text>
</comment>
<name>A0ABQ5QZ30_9ACTN</name>
<dbReference type="EMBL" id="BSDI01000028">
    <property type="protein sequence ID" value="GLH99808.1"/>
    <property type="molecule type" value="Genomic_DNA"/>
</dbReference>
<gene>
    <name evidence="1" type="ORF">Pa4123_50850</name>
</gene>
<dbReference type="RefSeq" id="WP_281899724.1">
    <property type="nucleotide sequence ID" value="NZ_BSDI01000028.1"/>
</dbReference>
<keyword evidence="2" id="KW-1185">Reference proteome</keyword>
<dbReference type="Proteomes" id="UP001144280">
    <property type="component" value="Unassembled WGS sequence"/>
</dbReference>